<dbReference type="PROSITE" id="PS01117">
    <property type="entry name" value="HTH_MARR_1"/>
    <property type="match status" value="1"/>
</dbReference>
<dbReference type="EMBL" id="JBHSRD010000003">
    <property type="protein sequence ID" value="MFC6006560.1"/>
    <property type="molecule type" value="Genomic_DNA"/>
</dbReference>
<dbReference type="InterPro" id="IPR023187">
    <property type="entry name" value="Tscrpt_reg_MarR-type_CS"/>
</dbReference>
<dbReference type="InterPro" id="IPR036388">
    <property type="entry name" value="WH-like_DNA-bd_sf"/>
</dbReference>
<keyword evidence="1" id="KW-0805">Transcription regulation</keyword>
<dbReference type="PROSITE" id="PS50995">
    <property type="entry name" value="HTH_MARR_2"/>
    <property type="match status" value="1"/>
</dbReference>
<keyword evidence="6" id="KW-1185">Reference proteome</keyword>
<accession>A0ABW1JBT0</accession>
<evidence type="ECO:0000313" key="6">
    <source>
        <dbReference type="Proteomes" id="UP001596189"/>
    </source>
</evidence>
<dbReference type="Proteomes" id="UP001596189">
    <property type="component" value="Unassembled WGS sequence"/>
</dbReference>
<reference evidence="6" key="1">
    <citation type="journal article" date="2019" name="Int. J. Syst. Evol. Microbiol.">
        <title>The Global Catalogue of Microorganisms (GCM) 10K type strain sequencing project: providing services to taxonomists for standard genome sequencing and annotation.</title>
        <authorList>
            <consortium name="The Broad Institute Genomics Platform"/>
            <consortium name="The Broad Institute Genome Sequencing Center for Infectious Disease"/>
            <person name="Wu L."/>
            <person name="Ma J."/>
        </authorList>
    </citation>
    <scope>NUCLEOTIDE SEQUENCE [LARGE SCALE GENOMIC DNA]</scope>
    <source>
        <strain evidence="6">KACC 14249</strain>
    </source>
</reference>
<dbReference type="InterPro" id="IPR000835">
    <property type="entry name" value="HTH_MarR-typ"/>
</dbReference>
<keyword evidence="2" id="KW-0238">DNA-binding</keyword>
<dbReference type="InterPro" id="IPR039422">
    <property type="entry name" value="MarR/SlyA-like"/>
</dbReference>
<evidence type="ECO:0000259" key="4">
    <source>
        <dbReference type="PROSITE" id="PS50995"/>
    </source>
</evidence>
<proteinExistence type="predicted"/>
<dbReference type="PANTHER" id="PTHR33164:SF57">
    <property type="entry name" value="MARR-FAMILY TRANSCRIPTIONAL REGULATOR"/>
    <property type="match status" value="1"/>
</dbReference>
<keyword evidence="3" id="KW-0804">Transcription</keyword>
<name>A0ABW1JBT0_9ACTN</name>
<evidence type="ECO:0000313" key="5">
    <source>
        <dbReference type="EMBL" id="MFC6006560.1"/>
    </source>
</evidence>
<evidence type="ECO:0000256" key="1">
    <source>
        <dbReference type="ARBA" id="ARBA00023015"/>
    </source>
</evidence>
<dbReference type="SMART" id="SM00347">
    <property type="entry name" value="HTH_MARR"/>
    <property type="match status" value="1"/>
</dbReference>
<dbReference type="Pfam" id="PF12802">
    <property type="entry name" value="MarR_2"/>
    <property type="match status" value="1"/>
</dbReference>
<evidence type="ECO:0000256" key="2">
    <source>
        <dbReference type="ARBA" id="ARBA00023125"/>
    </source>
</evidence>
<dbReference type="Gene3D" id="1.10.10.10">
    <property type="entry name" value="Winged helix-like DNA-binding domain superfamily/Winged helix DNA-binding domain"/>
    <property type="match status" value="1"/>
</dbReference>
<gene>
    <name evidence="5" type="ORF">ACFQDO_05390</name>
</gene>
<feature type="domain" description="HTH marR-type" evidence="4">
    <location>
        <begin position="19"/>
        <end position="149"/>
    </location>
</feature>
<organism evidence="5 6">
    <name type="scientific">Angustibacter luteus</name>
    <dbReference type="NCBI Taxonomy" id="658456"/>
    <lineage>
        <taxon>Bacteria</taxon>
        <taxon>Bacillati</taxon>
        <taxon>Actinomycetota</taxon>
        <taxon>Actinomycetes</taxon>
        <taxon>Kineosporiales</taxon>
        <taxon>Kineosporiaceae</taxon>
    </lineage>
</organism>
<comment type="caution">
    <text evidence="5">The sequence shown here is derived from an EMBL/GenBank/DDBJ whole genome shotgun (WGS) entry which is preliminary data.</text>
</comment>
<dbReference type="PANTHER" id="PTHR33164">
    <property type="entry name" value="TRANSCRIPTIONAL REGULATOR, MARR FAMILY"/>
    <property type="match status" value="1"/>
</dbReference>
<dbReference type="InterPro" id="IPR036390">
    <property type="entry name" value="WH_DNA-bd_sf"/>
</dbReference>
<protein>
    <submittedName>
        <fullName evidence="5">MarR family winged helix-turn-helix transcriptional regulator</fullName>
    </submittedName>
</protein>
<evidence type="ECO:0000256" key="3">
    <source>
        <dbReference type="ARBA" id="ARBA00023163"/>
    </source>
</evidence>
<dbReference type="RefSeq" id="WP_345718043.1">
    <property type="nucleotide sequence ID" value="NZ_BAABFP010000008.1"/>
</dbReference>
<dbReference type="SUPFAM" id="SSF46785">
    <property type="entry name" value="Winged helix' DNA-binding domain"/>
    <property type="match status" value="1"/>
</dbReference>
<sequence length="154" mass="16899">MSETRPSSRATDEDVRRIQLELGVLISHARRSIREAATFVHPDLQSSGYAILFHLVQEGPTLARGLAESFGLDKAAISRQVAQLEQLGLIARTPHPVDGRAQLLTVTDEGRRRCADDIDRRAAILRSHLSSWSGADLRSLGELLGRLNGSVTRP</sequence>